<evidence type="ECO:0000313" key="2">
    <source>
        <dbReference type="Proteomes" id="UP000221020"/>
    </source>
</evidence>
<evidence type="ECO:0000313" key="1">
    <source>
        <dbReference type="EMBL" id="PED82730.1"/>
    </source>
</evidence>
<comment type="caution">
    <text evidence="1">The sequence shown here is derived from an EMBL/GenBank/DDBJ whole genome shotgun (WGS) entry which is preliminary data.</text>
</comment>
<proteinExistence type="predicted"/>
<protein>
    <submittedName>
        <fullName evidence="1">Uncharacterized protein</fullName>
    </submittedName>
</protein>
<reference evidence="1 2" key="1">
    <citation type="submission" date="2017-09" db="EMBL/GenBank/DDBJ databases">
        <title>Large-scale bioinformatics analysis of Bacillus genomes uncovers conserved roles of natural products in bacterial physiology.</title>
        <authorList>
            <consortium name="Agbiome Team Llc"/>
            <person name="Bleich R.M."/>
            <person name="Grubbs K.J."/>
            <person name="Santa Maria K.C."/>
            <person name="Allen S.E."/>
            <person name="Farag S."/>
            <person name="Shank E.A."/>
            <person name="Bowers A."/>
        </authorList>
    </citation>
    <scope>NUCLEOTIDE SEQUENCE [LARGE SCALE GENOMIC DNA]</scope>
    <source>
        <strain evidence="1 2">AFS092012</strain>
    </source>
</reference>
<dbReference type="RefSeq" id="WP_097898672.1">
    <property type="nucleotide sequence ID" value="NZ_NVOR01000027.1"/>
</dbReference>
<sequence>MEEIIVTYITQSNEEVDIAIPNDVKTVQIIESILHYEKIEENQSLLYEIRATRDKEEWLSVPQDETLRDQHVWDGYYIMLHKKGALIPSLEFIKNQEIEQRQVTVQETGKEDGYVWKVIE</sequence>
<organism evidence="1 2">
    <name type="scientific">Bacillus pseudomycoides</name>
    <dbReference type="NCBI Taxonomy" id="64104"/>
    <lineage>
        <taxon>Bacteria</taxon>
        <taxon>Bacillati</taxon>
        <taxon>Bacillota</taxon>
        <taxon>Bacilli</taxon>
        <taxon>Bacillales</taxon>
        <taxon>Bacillaceae</taxon>
        <taxon>Bacillus</taxon>
        <taxon>Bacillus cereus group</taxon>
    </lineage>
</organism>
<accession>A0AA91VEL6</accession>
<name>A0AA91VEL6_9BACI</name>
<dbReference type="AlphaFoldDB" id="A0AA91VEL6"/>
<gene>
    <name evidence="1" type="ORF">CON65_09950</name>
</gene>
<dbReference type="EMBL" id="NVOR01000027">
    <property type="protein sequence ID" value="PED82730.1"/>
    <property type="molecule type" value="Genomic_DNA"/>
</dbReference>
<dbReference type="Proteomes" id="UP000221020">
    <property type="component" value="Unassembled WGS sequence"/>
</dbReference>